<sequence length="46" mass="5322">MWMFSLSNVIDLIKDMKNKRIKLSDISLLDYVSPVYAISLASFINQ</sequence>
<accession>A0A8S5N1G0</accession>
<reference evidence="1" key="1">
    <citation type="journal article" date="2021" name="Proc. Natl. Acad. Sci. U.S.A.">
        <title>A Catalog of Tens of Thousands of Viruses from Human Metagenomes Reveals Hidden Associations with Chronic Diseases.</title>
        <authorList>
            <person name="Tisza M.J."/>
            <person name="Buck C.B."/>
        </authorList>
    </citation>
    <scope>NUCLEOTIDE SEQUENCE</scope>
    <source>
        <strain evidence="1">Cttxo15</strain>
    </source>
</reference>
<name>A0A8S5N1G0_9CAUD</name>
<evidence type="ECO:0000313" key="1">
    <source>
        <dbReference type="EMBL" id="DAD88493.1"/>
    </source>
</evidence>
<organism evidence="1">
    <name type="scientific">Podoviridae sp. cttxo15</name>
    <dbReference type="NCBI Taxonomy" id="2826584"/>
    <lineage>
        <taxon>Viruses</taxon>
        <taxon>Duplodnaviria</taxon>
        <taxon>Heunggongvirae</taxon>
        <taxon>Uroviricota</taxon>
        <taxon>Caudoviricetes</taxon>
    </lineage>
</organism>
<dbReference type="EMBL" id="BK015041">
    <property type="protein sequence ID" value="DAD88493.1"/>
    <property type="molecule type" value="Genomic_DNA"/>
</dbReference>
<protein>
    <submittedName>
        <fullName evidence="1">Uncharacterized protein</fullName>
    </submittedName>
</protein>
<proteinExistence type="predicted"/>